<evidence type="ECO:0000313" key="1">
    <source>
        <dbReference type="Proteomes" id="UP000694866"/>
    </source>
</evidence>
<dbReference type="GO" id="GO:0008276">
    <property type="term" value="F:protein methyltransferase activity"/>
    <property type="evidence" value="ECO:0007669"/>
    <property type="project" value="InterPro"/>
</dbReference>
<sequence length="274" mass="31978">MATFKITSEIHAERSRSHESWRQNYVVTQFAFEYPPHMKPKNSMTYDHDGDLVLEKKEGKLLIEHSISTQLELVGLQLWRGAFLLADYIMANPREFEHQNVVELGSGVGLTSIVAAMLAREVTCTDIDLGEILPLIKRNAQQNSKYIRGKFNVMALNFKDTEWSKNLKRKLTESTIILAADVIYDDNITEHFVSTLERILHSDDTRRIVYVAMEKRFVFTIAHLDSVAPSYEEFRRCISRRGLKWSVEEVKLEFPQYFKYDRVKELVLMKIQRI</sequence>
<dbReference type="GeneID" id="105271053"/>
<gene>
    <name evidence="2" type="primary">LOC105271053</name>
</gene>
<dbReference type="Gene3D" id="3.40.50.150">
    <property type="entry name" value="Vaccinia Virus protein VP39"/>
    <property type="match status" value="1"/>
</dbReference>
<evidence type="ECO:0000313" key="2">
    <source>
        <dbReference type="RefSeq" id="XP_011310670.1"/>
    </source>
</evidence>
<dbReference type="AlphaFoldDB" id="A0A9R1TJP5"/>
<dbReference type="Pfam" id="PF10294">
    <property type="entry name" value="Methyltransf_16"/>
    <property type="match status" value="1"/>
</dbReference>
<dbReference type="PANTHER" id="PTHR23108">
    <property type="entry name" value="METHYLTRANSFERASE-RELATED"/>
    <property type="match status" value="1"/>
</dbReference>
<accession>A0A9R1TJP5</accession>
<keyword evidence="1" id="KW-1185">Reference proteome</keyword>
<dbReference type="InterPro" id="IPR019410">
    <property type="entry name" value="Methyltransf_16"/>
</dbReference>
<dbReference type="InterPro" id="IPR029063">
    <property type="entry name" value="SAM-dependent_MTases_sf"/>
</dbReference>
<dbReference type="SUPFAM" id="SSF53335">
    <property type="entry name" value="S-adenosyl-L-methionine-dependent methyltransferases"/>
    <property type="match status" value="1"/>
</dbReference>
<protein>
    <submittedName>
        <fullName evidence="2">Methyltransferase-like protein 22</fullName>
    </submittedName>
</protein>
<proteinExistence type="predicted"/>
<dbReference type="OrthoDB" id="46564at2759"/>
<dbReference type="KEGG" id="fas:105271053"/>
<dbReference type="GO" id="GO:0005634">
    <property type="term" value="C:nucleus"/>
    <property type="evidence" value="ECO:0007669"/>
    <property type="project" value="TreeGrafter"/>
</dbReference>
<name>A0A9R1TJP5_9HYME</name>
<dbReference type="Proteomes" id="UP000694866">
    <property type="component" value="Unplaced"/>
</dbReference>
<reference evidence="2" key="1">
    <citation type="submission" date="2025-08" db="UniProtKB">
        <authorList>
            <consortium name="RefSeq"/>
        </authorList>
    </citation>
    <scope>IDENTIFICATION</scope>
    <source>
        <strain evidence="2">USDA-PBARC FA_bdor</strain>
        <tissue evidence="2">Whole organism</tissue>
    </source>
</reference>
<organism evidence="1 2">
    <name type="scientific">Fopius arisanus</name>
    <dbReference type="NCBI Taxonomy" id="64838"/>
    <lineage>
        <taxon>Eukaryota</taxon>
        <taxon>Metazoa</taxon>
        <taxon>Ecdysozoa</taxon>
        <taxon>Arthropoda</taxon>
        <taxon>Hexapoda</taxon>
        <taxon>Insecta</taxon>
        <taxon>Pterygota</taxon>
        <taxon>Neoptera</taxon>
        <taxon>Endopterygota</taxon>
        <taxon>Hymenoptera</taxon>
        <taxon>Apocrita</taxon>
        <taxon>Ichneumonoidea</taxon>
        <taxon>Braconidae</taxon>
        <taxon>Opiinae</taxon>
        <taxon>Fopius</taxon>
    </lineage>
</organism>
<dbReference type="PANTHER" id="PTHR23108:SF0">
    <property type="entry name" value="METHYLTRANSFERASE-LIKE PROTEIN 22"/>
    <property type="match status" value="1"/>
</dbReference>
<dbReference type="RefSeq" id="XP_011310670.1">
    <property type="nucleotide sequence ID" value="XM_011312368.1"/>
</dbReference>
<dbReference type="InterPro" id="IPR038899">
    <property type="entry name" value="METTL22"/>
</dbReference>